<keyword evidence="5" id="KW-0285">Flavoprotein</keyword>
<dbReference type="InterPro" id="IPR036155">
    <property type="entry name" value="Crypto/Photolyase_N_sf"/>
</dbReference>
<evidence type="ECO:0000256" key="7">
    <source>
        <dbReference type="ARBA" id="ARBA00022827"/>
    </source>
</evidence>
<gene>
    <name evidence="15" type="ORF">PMALA_071390</name>
</gene>
<dbReference type="InterPro" id="IPR036134">
    <property type="entry name" value="Crypto/Photolyase_FAD-like_sf"/>
</dbReference>
<dbReference type="FunFam" id="1.10.579.10:FF:000002">
    <property type="entry name" value="Deoxyribodipyrimidine photolyase"/>
    <property type="match status" value="1"/>
</dbReference>
<dbReference type="GO" id="GO:0003904">
    <property type="term" value="F:deoxyribodipyrimidine photo-lyase activity"/>
    <property type="evidence" value="ECO:0007669"/>
    <property type="project" value="UniProtKB-EC"/>
</dbReference>
<evidence type="ECO:0000256" key="6">
    <source>
        <dbReference type="ARBA" id="ARBA00022763"/>
    </source>
</evidence>
<feature type="compositionally biased region" description="Low complexity" evidence="13">
    <location>
        <begin position="320"/>
        <end position="329"/>
    </location>
</feature>
<evidence type="ECO:0000256" key="13">
    <source>
        <dbReference type="SAM" id="MobiDB-lite"/>
    </source>
</evidence>
<dbReference type="Gene3D" id="3.40.50.620">
    <property type="entry name" value="HUPs"/>
    <property type="match status" value="1"/>
</dbReference>
<keyword evidence="6" id="KW-0227">DNA damage</keyword>
<evidence type="ECO:0000256" key="8">
    <source>
        <dbReference type="ARBA" id="ARBA00023125"/>
    </source>
</evidence>
<comment type="cofactor">
    <cofactor evidence="1">
        <name>FAD</name>
        <dbReference type="ChEBI" id="CHEBI:57692"/>
    </cofactor>
</comment>
<dbReference type="Gene3D" id="1.25.40.80">
    <property type="match status" value="1"/>
</dbReference>
<feature type="region of interest" description="Disordered" evidence="13">
    <location>
        <begin position="313"/>
        <end position="339"/>
    </location>
</feature>
<keyword evidence="7" id="KW-0274">FAD</keyword>
<proteinExistence type="inferred from homology"/>
<keyword evidence="9" id="KW-0234">DNA repair</keyword>
<comment type="similarity">
    <text evidence="2">Belongs to the DNA photolyase class-2 family.</text>
</comment>
<keyword evidence="10 15" id="KW-0456">Lyase</keyword>
<keyword evidence="8" id="KW-0238">DNA-binding</keyword>
<dbReference type="Pfam" id="PF00875">
    <property type="entry name" value="DNA_photolyase"/>
    <property type="match status" value="1"/>
</dbReference>
<evidence type="ECO:0000256" key="2">
    <source>
        <dbReference type="ARBA" id="ARBA00006409"/>
    </source>
</evidence>
<dbReference type="EC" id="4.1.99.3" evidence="3"/>
<accession>A0A1A8X734</accession>
<organism evidence="15 16">
    <name type="scientific">Plasmodium malariae</name>
    <dbReference type="NCBI Taxonomy" id="5858"/>
    <lineage>
        <taxon>Eukaryota</taxon>
        <taxon>Sar</taxon>
        <taxon>Alveolata</taxon>
        <taxon>Apicomplexa</taxon>
        <taxon>Aconoidasida</taxon>
        <taxon>Haemosporida</taxon>
        <taxon>Plasmodiidae</taxon>
        <taxon>Plasmodium</taxon>
        <taxon>Plasmodium (Plasmodium)</taxon>
    </lineage>
</organism>
<dbReference type="GO" id="GO:0003677">
    <property type="term" value="F:DNA binding"/>
    <property type="evidence" value="ECO:0007669"/>
    <property type="project" value="UniProtKB-KW"/>
</dbReference>
<evidence type="ECO:0000256" key="4">
    <source>
        <dbReference type="ARBA" id="ARBA00014046"/>
    </source>
</evidence>
<evidence type="ECO:0000256" key="9">
    <source>
        <dbReference type="ARBA" id="ARBA00023204"/>
    </source>
</evidence>
<evidence type="ECO:0000256" key="11">
    <source>
        <dbReference type="ARBA" id="ARBA00031671"/>
    </source>
</evidence>
<evidence type="ECO:0000313" key="15">
    <source>
        <dbReference type="EMBL" id="SBS99591.1"/>
    </source>
</evidence>
<dbReference type="PANTHER" id="PTHR10211">
    <property type="entry name" value="DEOXYRIBODIPYRIMIDINE PHOTOLYASE"/>
    <property type="match status" value="1"/>
</dbReference>
<evidence type="ECO:0000256" key="3">
    <source>
        <dbReference type="ARBA" id="ARBA00013149"/>
    </source>
</evidence>
<dbReference type="SUPFAM" id="SSF48173">
    <property type="entry name" value="Cryptochrome/photolyase FAD-binding domain"/>
    <property type="match status" value="1"/>
</dbReference>
<dbReference type="PANTHER" id="PTHR10211:SF0">
    <property type="entry name" value="DEOXYRIBODIPYRIMIDINE PHOTO-LYASE"/>
    <property type="match status" value="1"/>
</dbReference>
<dbReference type="InterPro" id="IPR006050">
    <property type="entry name" value="DNA_photolyase_N"/>
</dbReference>
<dbReference type="InterPro" id="IPR014729">
    <property type="entry name" value="Rossmann-like_a/b/a_fold"/>
</dbReference>
<dbReference type="Proteomes" id="UP000078597">
    <property type="component" value="Unassembled WGS sequence"/>
</dbReference>
<dbReference type="InterPro" id="IPR032673">
    <property type="entry name" value="DNA_photolyase_2_CS"/>
</dbReference>
<comment type="catalytic activity">
    <reaction evidence="12">
        <text>cyclobutadipyrimidine (in DNA) = 2 pyrimidine residues (in DNA).</text>
        <dbReference type="EC" id="4.1.99.3"/>
    </reaction>
</comment>
<feature type="region of interest" description="Disordered" evidence="13">
    <location>
        <begin position="814"/>
        <end position="833"/>
    </location>
</feature>
<evidence type="ECO:0000259" key="14">
    <source>
        <dbReference type="PROSITE" id="PS51645"/>
    </source>
</evidence>
<dbReference type="PROSITE" id="PS51645">
    <property type="entry name" value="PHR_CRY_ALPHA_BETA"/>
    <property type="match status" value="1"/>
</dbReference>
<dbReference type="GO" id="GO:0000719">
    <property type="term" value="P:photoreactive repair"/>
    <property type="evidence" value="ECO:0007669"/>
    <property type="project" value="TreeGrafter"/>
</dbReference>
<dbReference type="EMBL" id="FLQW01005878">
    <property type="protein sequence ID" value="SBS99591.1"/>
    <property type="molecule type" value="Genomic_DNA"/>
</dbReference>
<dbReference type="PROSITE" id="PS01084">
    <property type="entry name" value="DNA_PHOTOLYASES_2_2"/>
    <property type="match status" value="1"/>
</dbReference>
<protein>
    <recommendedName>
        <fullName evidence="4">Deoxyribodipyrimidine photo-lyase</fullName>
        <ecNumber evidence="3">4.1.99.3</ecNumber>
    </recommendedName>
    <alternativeName>
        <fullName evidence="11">DNA photolyase</fullName>
    </alternativeName>
</protein>
<evidence type="ECO:0000256" key="5">
    <source>
        <dbReference type="ARBA" id="ARBA00022630"/>
    </source>
</evidence>
<evidence type="ECO:0000256" key="12">
    <source>
        <dbReference type="ARBA" id="ARBA00033999"/>
    </source>
</evidence>
<feature type="domain" description="Photolyase/cryptochrome alpha/beta" evidence="14">
    <location>
        <begin position="345"/>
        <end position="477"/>
    </location>
</feature>
<evidence type="ECO:0000256" key="10">
    <source>
        <dbReference type="ARBA" id="ARBA00023239"/>
    </source>
</evidence>
<dbReference type="SUPFAM" id="SSF52425">
    <property type="entry name" value="Cryptochrome/photolyase, N-terminal domain"/>
    <property type="match status" value="1"/>
</dbReference>
<dbReference type="InterPro" id="IPR052219">
    <property type="entry name" value="Photolyase_Class-2"/>
</dbReference>
<dbReference type="AlphaFoldDB" id="A0A1A8X734"/>
<evidence type="ECO:0000313" key="16">
    <source>
        <dbReference type="Proteomes" id="UP000078597"/>
    </source>
</evidence>
<name>A0A1A8X734_PLAMA</name>
<sequence length="833" mass="97049">MNEIETIMKNDNDGKIEVLTEHSKKKKYLNSLYREDNRTHTQTQEISTCHSLSDGKKTNEHILKESITKILPKEKTYNQMEKINEQSEGGNAELSQYTCAKKTQSEKLMNEKVNVDASTVNMHTEEHIIYINKQNERENNSIDGCTKIAKLVGKEKSTNDKKDGSTNVQCKSGSINAQCKSGSMNAQCKSGSMNAQCKNDSMNVSGKRGCINVNGKESGLYEDSHITHETNSSRTPRTYTKYVGKKEGKDTAFVKHNRNCNIPSMAKSTKRENILIHKDEKKKKNPYETSKENKLNVLTKRVRCLTIFENSKDLPKENSNKNYSKNNTSEQQDDPNLDKEKNKKKHVLLLLTRDFRVNDNWSVIYAYEIAKKKRSNLLACTYINRKEQFTHRYIDIKLKVLKHLEENLKKVNIPFYVLPIYMIDELMEFLRIQQINTIVCDFHPLEEQKNFIQNLSYLAVKKKIKVFQVDSHNIIPLWLTSKNEECSARTIRPKIQNLLPTFLIEYINVEFFDQNFIFPQSFVIDDVIKKLTVFKSCSVLPNFVCTEKKAHEILDNFCKKKLDKYNAKKNDPNSDSYTLLLPYINFGILSAQRCVLEVNKYAYNFPSINTVSGKESFNDDIIMRKELADNYCYYNKNYDNFNGGKEWAKESLKKHDADKREHLYDYDDFKNAKTHNDIWNCCQLQLINEGIIHEFLKMYWAKKILNWSENSKTALKYAIKLNEEFAIDGKTSNGYVAIMWSIMGVHDQSWNERTVFGKVRYMNYNGCKRNFDINMYMSKYPKGKENALIVQKIPTMTFTNYIKKRKNSTIVTNTEKTNEKQKKRSLTSGTHKH</sequence>
<evidence type="ECO:0000256" key="1">
    <source>
        <dbReference type="ARBA" id="ARBA00001974"/>
    </source>
</evidence>
<feature type="compositionally biased region" description="Basic residues" evidence="13">
    <location>
        <begin position="821"/>
        <end position="833"/>
    </location>
</feature>
<reference evidence="16" key="1">
    <citation type="submission" date="2016-05" db="EMBL/GenBank/DDBJ databases">
        <authorList>
            <person name="Naeem Raeece"/>
        </authorList>
    </citation>
    <scope>NUCLEOTIDE SEQUENCE [LARGE SCALE GENOMIC DNA]</scope>
</reference>
<dbReference type="VEuPathDB" id="PlasmoDB:PmUG01_10031000"/>
<dbReference type="Gene3D" id="1.10.579.10">
    <property type="entry name" value="DNA Cyclobutane Dipyrimidine Photolyase, subunit A, domain 3"/>
    <property type="match status" value="1"/>
</dbReference>